<reference evidence="2 3" key="1">
    <citation type="journal article" date="2024" name="BMC Genomics">
        <title>De novo assembly and annotation of Popillia japonica's genome with initial clues to its potential as an invasive pest.</title>
        <authorList>
            <person name="Cucini C."/>
            <person name="Boschi S."/>
            <person name="Funari R."/>
            <person name="Cardaioli E."/>
            <person name="Iannotti N."/>
            <person name="Marturano G."/>
            <person name="Paoli F."/>
            <person name="Bruttini M."/>
            <person name="Carapelli A."/>
            <person name="Frati F."/>
            <person name="Nardi F."/>
        </authorList>
    </citation>
    <scope>NUCLEOTIDE SEQUENCE [LARGE SCALE GENOMIC DNA]</scope>
    <source>
        <strain evidence="2">DMR45628</strain>
    </source>
</reference>
<dbReference type="GO" id="GO:0006520">
    <property type="term" value="P:amino acid metabolic process"/>
    <property type="evidence" value="ECO:0007669"/>
    <property type="project" value="InterPro"/>
</dbReference>
<dbReference type="PRINTS" id="PR00800">
    <property type="entry name" value="YHDCRBOXLASE"/>
</dbReference>
<dbReference type="Proteomes" id="UP001458880">
    <property type="component" value="Unassembled WGS sequence"/>
</dbReference>
<evidence type="ECO:0000313" key="2">
    <source>
        <dbReference type="EMBL" id="KAK9679930.1"/>
    </source>
</evidence>
<dbReference type="AlphaFoldDB" id="A0AAW1HTQ8"/>
<keyword evidence="1" id="KW-0210">Decarboxylase</keyword>
<dbReference type="InterPro" id="IPR015424">
    <property type="entry name" value="PyrdxlP-dep_Trfase"/>
</dbReference>
<gene>
    <name evidence="2" type="ORF">QE152_g39552</name>
</gene>
<evidence type="ECO:0000313" key="3">
    <source>
        <dbReference type="Proteomes" id="UP001458880"/>
    </source>
</evidence>
<dbReference type="InterPro" id="IPR010977">
    <property type="entry name" value="Aromatic_deC"/>
</dbReference>
<organism evidence="2 3">
    <name type="scientific">Popillia japonica</name>
    <name type="common">Japanese beetle</name>
    <dbReference type="NCBI Taxonomy" id="7064"/>
    <lineage>
        <taxon>Eukaryota</taxon>
        <taxon>Metazoa</taxon>
        <taxon>Ecdysozoa</taxon>
        <taxon>Arthropoda</taxon>
        <taxon>Hexapoda</taxon>
        <taxon>Insecta</taxon>
        <taxon>Pterygota</taxon>
        <taxon>Neoptera</taxon>
        <taxon>Endopterygota</taxon>
        <taxon>Coleoptera</taxon>
        <taxon>Polyphaga</taxon>
        <taxon>Scarabaeiformia</taxon>
        <taxon>Scarabaeidae</taxon>
        <taxon>Rutelinae</taxon>
        <taxon>Popillia</taxon>
    </lineage>
</organism>
<sequence>MDIEEFRHRGKEMVDFICEYINTLDKKRVTADVEPCYLRKLLPSEAPEEPEDWDKIMAAVLPEETSTKRSSRRTGRLG</sequence>
<accession>A0AAW1HTQ8</accession>
<dbReference type="EMBL" id="JASPKY010000955">
    <property type="protein sequence ID" value="KAK9679930.1"/>
    <property type="molecule type" value="Genomic_DNA"/>
</dbReference>
<dbReference type="GO" id="GO:0005737">
    <property type="term" value="C:cytoplasm"/>
    <property type="evidence" value="ECO:0007669"/>
    <property type="project" value="TreeGrafter"/>
</dbReference>
<dbReference type="Gene3D" id="1.20.1340.10">
    <property type="entry name" value="dopa decarboxylase, N-terminal domain"/>
    <property type="match status" value="1"/>
</dbReference>
<dbReference type="PANTHER" id="PTHR11999">
    <property type="entry name" value="GROUP II PYRIDOXAL-5-PHOSPHATE DECARBOXYLASE"/>
    <property type="match status" value="1"/>
</dbReference>
<name>A0AAW1HTQ8_POPJA</name>
<evidence type="ECO:0000256" key="1">
    <source>
        <dbReference type="ARBA" id="ARBA00022793"/>
    </source>
</evidence>
<keyword evidence="3" id="KW-1185">Reference proteome</keyword>
<comment type="caution">
    <text evidence="2">The sequence shown here is derived from an EMBL/GenBank/DDBJ whole genome shotgun (WGS) entry which is preliminary data.</text>
</comment>
<protein>
    <submittedName>
        <fullName evidence="2">Uncharacterized protein</fullName>
    </submittedName>
</protein>
<dbReference type="PANTHER" id="PTHR11999:SF70">
    <property type="entry name" value="MIP05841P"/>
    <property type="match status" value="1"/>
</dbReference>
<dbReference type="GO" id="GO:0016831">
    <property type="term" value="F:carboxy-lyase activity"/>
    <property type="evidence" value="ECO:0007669"/>
    <property type="project" value="UniProtKB-KW"/>
</dbReference>
<keyword evidence="1" id="KW-0456">Lyase</keyword>
<proteinExistence type="predicted"/>
<dbReference type="SUPFAM" id="SSF53383">
    <property type="entry name" value="PLP-dependent transferases"/>
    <property type="match status" value="1"/>
</dbReference>